<feature type="transmembrane region" description="Helical" evidence="6">
    <location>
        <begin position="20"/>
        <end position="42"/>
    </location>
</feature>
<dbReference type="PANTHER" id="PTHR42718">
    <property type="entry name" value="MAJOR FACILITATOR SUPERFAMILY MULTIDRUG TRANSPORTER MFSC"/>
    <property type="match status" value="1"/>
</dbReference>
<keyword evidence="2 6" id="KW-0812">Transmembrane</keyword>
<feature type="transmembrane region" description="Helical" evidence="6">
    <location>
        <begin position="276"/>
        <end position="299"/>
    </location>
</feature>
<evidence type="ECO:0000256" key="2">
    <source>
        <dbReference type="ARBA" id="ARBA00022692"/>
    </source>
</evidence>
<accession>A0A7I7UE35</accession>
<proteinExistence type="predicted"/>
<feature type="transmembrane region" description="Helical" evidence="6">
    <location>
        <begin position="437"/>
        <end position="456"/>
    </location>
</feature>
<evidence type="ECO:0000256" key="3">
    <source>
        <dbReference type="ARBA" id="ARBA00022989"/>
    </source>
</evidence>
<dbReference type="SUPFAM" id="SSF103473">
    <property type="entry name" value="MFS general substrate transporter"/>
    <property type="match status" value="2"/>
</dbReference>
<gene>
    <name evidence="8" type="ORF">MPUL_01070</name>
</gene>
<keyword evidence="9" id="KW-1185">Reference proteome</keyword>
<sequence length="495" mass="51071">MPTDADGPGRRRADDTDRPLIAVAVLSSFVAFLDGSVVNLALPAISREFGAGLALQQWVVDGYLLTLGALILVAGAVSDQFGRLAVLRAGLVVFAVSSVLCAVAPTGWVLIAARCLQGVGAAFLVPSSLAMINARFSGAAQARAIGTWTAWTGTAFVIGPLLGGMLVDALSWRWIFGVNIVPLAVTLYLTTKLSGASDGGDGRRQVDVIGALLNAGGLTGVVFALIEGQRLGFSHATVVVSLLAGLACLCAFPWWEGVTGHPMMPLQIFRARNFAVGNLATVFLYAGLSLGMLIVALFLQETAGLSATQAGLATLPVPVLSFLLARRFGALAGRYGPRLFMAVGPLVAALGYVLMAATRQPFDLWTQMLPGLVVFGLGLTITVSPLTAAVLAAVQPSQSGIGSAVNNAISRVAGLIAIAFTGVIVGDTVDFDGFRSGALVTAVLLALAGVVSAVGIRNAQSDVRRVDADATARCHDRPAPPPVRIAESYPSRTDA</sequence>
<feature type="transmembrane region" description="Helical" evidence="6">
    <location>
        <begin position="337"/>
        <end position="357"/>
    </location>
</feature>
<dbReference type="GO" id="GO:0022857">
    <property type="term" value="F:transmembrane transporter activity"/>
    <property type="evidence" value="ECO:0007669"/>
    <property type="project" value="InterPro"/>
</dbReference>
<comment type="subcellular location">
    <subcellularLocation>
        <location evidence="1">Cell membrane</location>
        <topology evidence="1">Multi-pass membrane protein</topology>
    </subcellularLocation>
</comment>
<dbReference type="Proteomes" id="UP000467252">
    <property type="component" value="Chromosome"/>
</dbReference>
<dbReference type="PANTHER" id="PTHR42718:SF42">
    <property type="entry name" value="EXPORT PROTEIN"/>
    <property type="match status" value="1"/>
</dbReference>
<feature type="transmembrane region" description="Helical" evidence="6">
    <location>
        <begin position="404"/>
        <end position="425"/>
    </location>
</feature>
<feature type="transmembrane region" description="Helical" evidence="6">
    <location>
        <begin position="305"/>
        <end position="325"/>
    </location>
</feature>
<protein>
    <submittedName>
        <fullName evidence="8">MFS transporter</fullName>
    </submittedName>
</protein>
<dbReference type="Pfam" id="PF07690">
    <property type="entry name" value="MFS_1"/>
    <property type="match status" value="1"/>
</dbReference>
<dbReference type="AlphaFoldDB" id="A0A7I7UE35"/>
<organism evidence="8 9">
    <name type="scientific">Mycolicibacterium pulveris</name>
    <name type="common">Mycobacterium pulveris</name>
    <dbReference type="NCBI Taxonomy" id="36813"/>
    <lineage>
        <taxon>Bacteria</taxon>
        <taxon>Bacillati</taxon>
        <taxon>Actinomycetota</taxon>
        <taxon>Actinomycetes</taxon>
        <taxon>Mycobacteriales</taxon>
        <taxon>Mycobacteriaceae</taxon>
        <taxon>Mycolicibacterium</taxon>
    </lineage>
</organism>
<reference evidence="8 9" key="1">
    <citation type="journal article" date="2019" name="Emerg. Microbes Infect.">
        <title>Comprehensive subspecies identification of 175 nontuberculous mycobacteria species based on 7547 genomic profiles.</title>
        <authorList>
            <person name="Matsumoto Y."/>
            <person name="Kinjo T."/>
            <person name="Motooka D."/>
            <person name="Nabeya D."/>
            <person name="Jung N."/>
            <person name="Uechi K."/>
            <person name="Horii T."/>
            <person name="Iida T."/>
            <person name="Fujita J."/>
            <person name="Nakamura S."/>
        </authorList>
    </citation>
    <scope>NUCLEOTIDE SEQUENCE [LARGE SCALE GENOMIC DNA]</scope>
    <source>
        <strain evidence="8 9">JCM 6370</strain>
    </source>
</reference>
<feature type="transmembrane region" description="Helical" evidence="6">
    <location>
        <begin position="206"/>
        <end position="226"/>
    </location>
</feature>
<evidence type="ECO:0000256" key="4">
    <source>
        <dbReference type="ARBA" id="ARBA00023136"/>
    </source>
</evidence>
<evidence type="ECO:0000256" key="1">
    <source>
        <dbReference type="ARBA" id="ARBA00004651"/>
    </source>
</evidence>
<dbReference type="CDD" id="cd17321">
    <property type="entry name" value="MFS_MMR_MDR_like"/>
    <property type="match status" value="1"/>
</dbReference>
<evidence type="ECO:0000313" key="8">
    <source>
        <dbReference type="EMBL" id="BBY78949.1"/>
    </source>
</evidence>
<feature type="transmembrane region" description="Helical" evidence="6">
    <location>
        <begin position="232"/>
        <end position="255"/>
    </location>
</feature>
<feature type="domain" description="Major facilitator superfamily (MFS) profile" evidence="7">
    <location>
        <begin position="20"/>
        <end position="460"/>
    </location>
</feature>
<evidence type="ECO:0000256" key="5">
    <source>
        <dbReference type="SAM" id="MobiDB-lite"/>
    </source>
</evidence>
<dbReference type="InterPro" id="IPR036259">
    <property type="entry name" value="MFS_trans_sf"/>
</dbReference>
<feature type="transmembrane region" description="Helical" evidence="6">
    <location>
        <begin position="369"/>
        <end position="392"/>
    </location>
</feature>
<dbReference type="InterPro" id="IPR020846">
    <property type="entry name" value="MFS_dom"/>
</dbReference>
<keyword evidence="3 6" id="KW-1133">Transmembrane helix</keyword>
<feature type="transmembrane region" description="Helical" evidence="6">
    <location>
        <begin position="144"/>
        <end position="162"/>
    </location>
</feature>
<dbReference type="Gene3D" id="1.20.1250.20">
    <property type="entry name" value="MFS general substrate transporter like domains"/>
    <property type="match status" value="1"/>
</dbReference>
<dbReference type="GO" id="GO:0005886">
    <property type="term" value="C:plasma membrane"/>
    <property type="evidence" value="ECO:0007669"/>
    <property type="project" value="UniProtKB-SubCell"/>
</dbReference>
<feature type="transmembrane region" description="Helical" evidence="6">
    <location>
        <begin position="174"/>
        <end position="194"/>
    </location>
</feature>
<dbReference type="InterPro" id="IPR011701">
    <property type="entry name" value="MFS"/>
</dbReference>
<name>A0A7I7UE35_MYCPV</name>
<evidence type="ECO:0000313" key="9">
    <source>
        <dbReference type="Proteomes" id="UP000467252"/>
    </source>
</evidence>
<feature type="region of interest" description="Disordered" evidence="5">
    <location>
        <begin position="476"/>
        <end position="495"/>
    </location>
</feature>
<dbReference type="PROSITE" id="PS50850">
    <property type="entry name" value="MFS"/>
    <property type="match status" value="1"/>
</dbReference>
<dbReference type="Gene3D" id="1.20.1720.10">
    <property type="entry name" value="Multidrug resistance protein D"/>
    <property type="match status" value="1"/>
</dbReference>
<dbReference type="EMBL" id="AP022599">
    <property type="protein sequence ID" value="BBY78949.1"/>
    <property type="molecule type" value="Genomic_DNA"/>
</dbReference>
<feature type="transmembrane region" description="Helical" evidence="6">
    <location>
        <begin position="62"/>
        <end position="78"/>
    </location>
</feature>
<dbReference type="RefSeq" id="WP_163896550.1">
    <property type="nucleotide sequence ID" value="NZ_AP022599.1"/>
</dbReference>
<keyword evidence="4 6" id="KW-0472">Membrane</keyword>
<feature type="transmembrane region" description="Helical" evidence="6">
    <location>
        <begin position="85"/>
        <end position="105"/>
    </location>
</feature>
<evidence type="ECO:0000259" key="7">
    <source>
        <dbReference type="PROSITE" id="PS50850"/>
    </source>
</evidence>
<evidence type="ECO:0000256" key="6">
    <source>
        <dbReference type="SAM" id="Phobius"/>
    </source>
</evidence>
<feature type="transmembrane region" description="Helical" evidence="6">
    <location>
        <begin position="111"/>
        <end position="132"/>
    </location>
</feature>